<proteinExistence type="predicted"/>
<sequence>MSGRRCRRSISSTIAFLSFSLCHYVATTITTQTGRSRALSCAVPASSLTSTADHYLPWMCADGEHVMLPASPHFGHRRASAPLVLSSLSLSATKEKEEKRQREEEEEEEEDEEEEEEEK</sequence>
<reference evidence="3" key="2">
    <citation type="submission" date="2018-04" db="EMBL/GenBank/DDBJ databases">
        <title>OnivRS2 (Oryza nivara Reference Sequence Version 2).</title>
        <authorList>
            <person name="Zhang J."/>
            <person name="Kudrna D."/>
            <person name="Lee S."/>
            <person name="Talag J."/>
            <person name="Rajasekar S."/>
            <person name="Welchert J."/>
            <person name="Hsing Y.-I."/>
            <person name="Wing R.A."/>
        </authorList>
    </citation>
    <scope>NUCLEOTIDE SEQUENCE [LARGE SCALE GENOMIC DNA]</scope>
    <source>
        <strain evidence="3">SL10</strain>
    </source>
</reference>
<evidence type="ECO:0008006" key="5">
    <source>
        <dbReference type="Google" id="ProtNLM"/>
    </source>
</evidence>
<evidence type="ECO:0000256" key="2">
    <source>
        <dbReference type="SAM" id="SignalP"/>
    </source>
</evidence>
<reference evidence="3" key="1">
    <citation type="submission" date="2015-04" db="UniProtKB">
        <authorList>
            <consortium name="EnsemblPlants"/>
        </authorList>
    </citation>
    <scope>IDENTIFICATION</scope>
    <source>
        <strain evidence="3">SL10</strain>
    </source>
</reference>
<dbReference type="Gramene" id="ONIVA03G24790.1">
    <property type="protein sequence ID" value="ONIVA03G24790.1"/>
    <property type="gene ID" value="ONIVA03G24790"/>
</dbReference>
<feature type="signal peptide" evidence="2">
    <location>
        <begin position="1"/>
        <end position="27"/>
    </location>
</feature>
<keyword evidence="2" id="KW-0732">Signal</keyword>
<protein>
    <recommendedName>
        <fullName evidence="5">Secreted protein</fullName>
    </recommendedName>
</protein>
<feature type="chain" id="PRO_5002360977" description="Secreted protein" evidence="2">
    <location>
        <begin position="28"/>
        <end position="119"/>
    </location>
</feature>
<dbReference type="EnsemblPlants" id="ONIVA03G24790.1">
    <property type="protein sequence ID" value="ONIVA03G24790.1"/>
    <property type="gene ID" value="ONIVA03G24790"/>
</dbReference>
<organism evidence="3">
    <name type="scientific">Oryza nivara</name>
    <name type="common">Indian wild rice</name>
    <name type="synonym">Oryza sativa f. spontanea</name>
    <dbReference type="NCBI Taxonomy" id="4536"/>
    <lineage>
        <taxon>Eukaryota</taxon>
        <taxon>Viridiplantae</taxon>
        <taxon>Streptophyta</taxon>
        <taxon>Embryophyta</taxon>
        <taxon>Tracheophyta</taxon>
        <taxon>Spermatophyta</taxon>
        <taxon>Magnoliopsida</taxon>
        <taxon>Liliopsida</taxon>
        <taxon>Poales</taxon>
        <taxon>Poaceae</taxon>
        <taxon>BOP clade</taxon>
        <taxon>Oryzoideae</taxon>
        <taxon>Oryzeae</taxon>
        <taxon>Oryzinae</taxon>
        <taxon>Oryza</taxon>
    </lineage>
</organism>
<feature type="compositionally biased region" description="Acidic residues" evidence="1">
    <location>
        <begin position="104"/>
        <end position="119"/>
    </location>
</feature>
<dbReference type="HOGENOM" id="CLU_130123_0_0_1"/>
<feature type="compositionally biased region" description="Basic and acidic residues" evidence="1">
    <location>
        <begin position="93"/>
        <end position="103"/>
    </location>
</feature>
<name>A0A0E0GPN4_ORYNI</name>
<evidence type="ECO:0000256" key="1">
    <source>
        <dbReference type="SAM" id="MobiDB-lite"/>
    </source>
</evidence>
<dbReference type="AlphaFoldDB" id="A0A0E0GPN4"/>
<keyword evidence="4" id="KW-1185">Reference proteome</keyword>
<dbReference type="Proteomes" id="UP000006591">
    <property type="component" value="Chromosome 3"/>
</dbReference>
<evidence type="ECO:0000313" key="3">
    <source>
        <dbReference type="EnsemblPlants" id="ONIVA03G24790.1"/>
    </source>
</evidence>
<evidence type="ECO:0000313" key="4">
    <source>
        <dbReference type="Proteomes" id="UP000006591"/>
    </source>
</evidence>
<accession>A0A0E0GPN4</accession>
<feature type="region of interest" description="Disordered" evidence="1">
    <location>
        <begin position="85"/>
        <end position="119"/>
    </location>
</feature>